<dbReference type="PANTHER" id="PTHR28199">
    <property type="entry name" value="PROCESSING OF GAS1 AND ALP PROTEIN 2"/>
    <property type="match status" value="1"/>
</dbReference>
<dbReference type="PANTHER" id="PTHR28199:SF1">
    <property type="entry name" value="PROCESSING OF GAS1 AND ALP PROTEIN 2"/>
    <property type="match status" value="1"/>
</dbReference>
<sequence>MATRDPGELAADAASDFFHQIYTFLETIVLRFVKNFYGSFADVSVNRWTKVILSVVGYLIARPYIEALFKKMGERDRRKQLEKERKKRAEAEAGGKAKVSANALRGGGKAAGEGKVLGEVENTDDELENGEGAEDEVDFATASGVPELADNARRRQKKHAKSLNKEAKGKATLSEDKLMELLDWSDSEGEATPAKEQAAKDE</sequence>
<proteinExistence type="predicted"/>
<dbReference type="GeneID" id="36544080"/>
<organism evidence="2 3">
    <name type="scientific">Aspergillus campestris (strain IBT 28561)</name>
    <dbReference type="NCBI Taxonomy" id="1392248"/>
    <lineage>
        <taxon>Eukaryota</taxon>
        <taxon>Fungi</taxon>
        <taxon>Dikarya</taxon>
        <taxon>Ascomycota</taxon>
        <taxon>Pezizomycotina</taxon>
        <taxon>Eurotiomycetes</taxon>
        <taxon>Eurotiomycetidae</taxon>
        <taxon>Eurotiales</taxon>
        <taxon>Aspergillaceae</taxon>
        <taxon>Aspergillus</taxon>
        <taxon>Aspergillus subgen. Circumdati</taxon>
    </lineage>
</organism>
<reference evidence="2" key="1">
    <citation type="submission" date="2016-12" db="EMBL/GenBank/DDBJ databases">
        <title>The genomes of Aspergillus section Nigri reveals drivers in fungal speciation.</title>
        <authorList>
            <consortium name="DOE Joint Genome Institute"/>
            <person name="Vesth T.C."/>
            <person name="Nybo J."/>
            <person name="Theobald S."/>
            <person name="Brandl J."/>
            <person name="Frisvad J.C."/>
            <person name="Nielsen K.F."/>
            <person name="Lyhne E.K."/>
            <person name="Kogle M.E."/>
            <person name="Kuo A."/>
            <person name="Riley R."/>
            <person name="Clum A."/>
            <person name="Nolan M."/>
            <person name="Lipzen A."/>
            <person name="Salamov A."/>
            <person name="Henrissat B."/>
            <person name="Wiebenga A."/>
            <person name="De vries R.P."/>
            <person name="Grigoriev I.V."/>
            <person name="Mortensen U.H."/>
            <person name="Andersen M.R."/>
            <person name="Baker S.E."/>
        </authorList>
    </citation>
    <scope>NUCLEOTIDE SEQUENCE</scope>
    <source>
        <strain evidence="2">IBT 28561</strain>
    </source>
</reference>
<dbReference type="OrthoDB" id="4227028at2759"/>
<feature type="region of interest" description="Disordered" evidence="1">
    <location>
        <begin position="76"/>
        <end position="202"/>
    </location>
</feature>
<accession>A0A2I1DHF8</accession>
<evidence type="ECO:0000313" key="3">
    <source>
        <dbReference type="Proteomes" id="UP000234254"/>
    </source>
</evidence>
<comment type="caution">
    <text evidence="2">The sequence shown here is derived from an EMBL/GenBank/DDBJ whole genome shotgun (WGS) entry which is preliminary data.</text>
</comment>
<dbReference type="Proteomes" id="UP000234254">
    <property type="component" value="Unassembled WGS sequence"/>
</dbReference>
<evidence type="ECO:0000313" key="2">
    <source>
        <dbReference type="EMBL" id="PKY09306.1"/>
    </source>
</evidence>
<feature type="compositionally biased region" description="Basic and acidic residues" evidence="1">
    <location>
        <begin position="163"/>
        <end position="180"/>
    </location>
</feature>
<dbReference type="InterPro" id="IPR011431">
    <property type="entry name" value="Trafficking_Pga2"/>
</dbReference>
<dbReference type="AlphaFoldDB" id="A0A2I1DHF8"/>
<protein>
    <recommendedName>
        <fullName evidence="4">DUF1531-domain-containing protein</fullName>
    </recommendedName>
</protein>
<dbReference type="EMBL" id="MSFM01000001">
    <property type="protein sequence ID" value="PKY09306.1"/>
    <property type="molecule type" value="Genomic_DNA"/>
</dbReference>
<feature type="compositionally biased region" description="Basic and acidic residues" evidence="1">
    <location>
        <begin position="76"/>
        <end position="95"/>
    </location>
</feature>
<dbReference type="VEuPathDB" id="FungiDB:P168DRAFT_287364"/>
<dbReference type="Pfam" id="PF07543">
    <property type="entry name" value="PGA2"/>
    <property type="match status" value="1"/>
</dbReference>
<evidence type="ECO:0008006" key="4">
    <source>
        <dbReference type="Google" id="ProtNLM"/>
    </source>
</evidence>
<evidence type="ECO:0000256" key="1">
    <source>
        <dbReference type="SAM" id="MobiDB-lite"/>
    </source>
</evidence>
<feature type="compositionally biased region" description="Acidic residues" evidence="1">
    <location>
        <begin position="121"/>
        <end position="138"/>
    </location>
</feature>
<dbReference type="GO" id="GO:0015031">
    <property type="term" value="P:protein transport"/>
    <property type="evidence" value="ECO:0007669"/>
    <property type="project" value="TreeGrafter"/>
</dbReference>
<keyword evidence="3" id="KW-1185">Reference proteome</keyword>
<gene>
    <name evidence="2" type="ORF">P168DRAFT_287364</name>
</gene>
<dbReference type="RefSeq" id="XP_024697900.1">
    <property type="nucleotide sequence ID" value="XM_024836556.1"/>
</dbReference>
<name>A0A2I1DHF8_ASPC2</name>